<dbReference type="GO" id="GO:0008957">
    <property type="term" value="F:phenylacetaldehyde dehydrogenase (NAD+) activity"/>
    <property type="evidence" value="ECO:0007669"/>
    <property type="project" value="UniProtKB-EC"/>
</dbReference>
<dbReference type="InterPro" id="IPR015590">
    <property type="entry name" value="Aldehyde_DH_dom"/>
</dbReference>
<evidence type="ECO:0000256" key="4">
    <source>
        <dbReference type="PROSITE-ProRule" id="PRU10007"/>
    </source>
</evidence>
<keyword evidence="2 5" id="KW-0560">Oxidoreductase</keyword>
<dbReference type="EMBL" id="UZWD01000035">
    <property type="protein sequence ID" value="VDS05704.1"/>
    <property type="molecule type" value="Genomic_DNA"/>
</dbReference>
<dbReference type="FunFam" id="3.40.309.10:FF:000012">
    <property type="entry name" value="Betaine aldehyde dehydrogenase"/>
    <property type="match status" value="1"/>
</dbReference>
<evidence type="ECO:0000256" key="1">
    <source>
        <dbReference type="ARBA" id="ARBA00009986"/>
    </source>
</evidence>
<dbReference type="EC" id="1.2.1.39" evidence="7"/>
<protein>
    <submittedName>
        <fullName evidence="7">Phenylacetaldehyde dehydrogenase</fullName>
        <ecNumber evidence="7">1.2.1.39</ecNumber>
    </submittedName>
</protein>
<comment type="similarity">
    <text evidence="1 5">Belongs to the aldehyde dehydrogenase family.</text>
</comment>
<dbReference type="PROSITE" id="PS00070">
    <property type="entry name" value="ALDEHYDE_DEHYDR_CYS"/>
    <property type="match status" value="1"/>
</dbReference>
<evidence type="ECO:0000256" key="5">
    <source>
        <dbReference type="RuleBase" id="RU003345"/>
    </source>
</evidence>
<accession>A0A3S4DRT0</accession>
<dbReference type="Gene3D" id="3.40.309.10">
    <property type="entry name" value="Aldehyde Dehydrogenase, Chain A, domain 2"/>
    <property type="match status" value="1"/>
</dbReference>
<dbReference type="InterPro" id="IPR016163">
    <property type="entry name" value="Ald_DH_C"/>
</dbReference>
<keyword evidence="3" id="KW-0558">Oxidation</keyword>
<dbReference type="InterPro" id="IPR016161">
    <property type="entry name" value="Ald_DH/histidinol_DH"/>
</dbReference>
<dbReference type="PANTHER" id="PTHR11699">
    <property type="entry name" value="ALDEHYDE DEHYDROGENASE-RELATED"/>
    <property type="match status" value="1"/>
</dbReference>
<dbReference type="Gene3D" id="3.40.605.10">
    <property type="entry name" value="Aldehyde Dehydrogenase, Chain A, domain 1"/>
    <property type="match status" value="1"/>
</dbReference>
<dbReference type="InterPro" id="IPR016162">
    <property type="entry name" value="Ald_DH_N"/>
</dbReference>
<reference evidence="7 8" key="1">
    <citation type="submission" date="2018-12" db="EMBL/GenBank/DDBJ databases">
        <authorList>
            <person name="Criscuolo A."/>
        </authorList>
    </citation>
    <scope>NUCLEOTIDE SEQUENCE [LARGE SCALE GENOMIC DNA]</scope>
    <source>
        <strain evidence="7">ACIP1116281</strain>
    </source>
</reference>
<feature type="domain" description="Aldehyde dehydrogenase" evidence="6">
    <location>
        <begin position="21"/>
        <end position="488"/>
    </location>
</feature>
<evidence type="ECO:0000313" key="7">
    <source>
        <dbReference type="EMBL" id="VDS05704.1"/>
    </source>
</evidence>
<evidence type="ECO:0000259" key="6">
    <source>
        <dbReference type="Pfam" id="PF00171"/>
    </source>
</evidence>
<name>A0A3S4DRT0_9HYPH</name>
<dbReference type="Proteomes" id="UP000268844">
    <property type="component" value="Unassembled WGS sequence"/>
</dbReference>
<dbReference type="FunFam" id="3.40.605.10:FF:000007">
    <property type="entry name" value="NAD/NADP-dependent betaine aldehyde dehydrogenase"/>
    <property type="match status" value="1"/>
</dbReference>
<keyword evidence="8" id="KW-1185">Reference proteome</keyword>
<evidence type="ECO:0000313" key="8">
    <source>
        <dbReference type="Proteomes" id="UP000268844"/>
    </source>
</evidence>
<dbReference type="Pfam" id="PF00171">
    <property type="entry name" value="Aldedh"/>
    <property type="match status" value="1"/>
</dbReference>
<dbReference type="SUPFAM" id="SSF53720">
    <property type="entry name" value="ALDH-like"/>
    <property type="match status" value="1"/>
</dbReference>
<evidence type="ECO:0000256" key="3">
    <source>
        <dbReference type="ARBA" id="ARBA00023097"/>
    </source>
</evidence>
<dbReference type="InterPro" id="IPR029510">
    <property type="entry name" value="Ald_DH_CS_GLU"/>
</dbReference>
<evidence type="ECO:0000256" key="2">
    <source>
        <dbReference type="ARBA" id="ARBA00023002"/>
    </source>
</evidence>
<dbReference type="InterPro" id="IPR016160">
    <property type="entry name" value="Ald_DH_CS_CYS"/>
</dbReference>
<proteinExistence type="inferred from homology"/>
<feature type="active site" evidence="4">
    <location>
        <position position="265"/>
    </location>
</feature>
<gene>
    <name evidence="7" type="primary">feaB_2</name>
    <name evidence="7" type="ORF">DEVEQU_02847</name>
</gene>
<organism evidence="7 8">
    <name type="scientific">Devosia equisanguinis</name>
    <dbReference type="NCBI Taxonomy" id="2490941"/>
    <lineage>
        <taxon>Bacteria</taxon>
        <taxon>Pseudomonadati</taxon>
        <taxon>Pseudomonadota</taxon>
        <taxon>Alphaproteobacteria</taxon>
        <taxon>Hyphomicrobiales</taxon>
        <taxon>Devosiaceae</taxon>
        <taxon>Devosia</taxon>
    </lineage>
</organism>
<sequence length="496" mass="53215">MNAMNQAPSLPRTDLYINGEWVKASSGKTIPVFNPATENQIAELAAASVEDVNRAVEAAHACFESTAWRRMRPLDRGRLLEKLALVVEEHADELARLETYDNGKPYATSRYVDLAFTIDALRYFGGWASKTAGEYITLSPFFDDGGVYRAYTERKPVGVVGGITPWNFPLGQAIQKIAPAIAFGCTVVLKPSEETSLTTLRLAELIHEVGFPKGAVNIVTGYGHDAGAALVDHPLVRKIAFTGSTATGQRILAASAKTMKRVTLELGGKSPTIILADADLSRAIPGAANAIFGNSGQVCTAGSRLLIEKPVYEEVVAGVAEIARGLRLGPGHQEGTQLGPIVSSRQLERISGLVQSGRSEGARVVAGGNRADRDGWFFEPTVLADVRPDMQVIREEIFGPVVCAIPFSARSEIKAIANDTPYGLGASIWTRNLDHAHLLAEEIDAGTVWFNTHNILDLAVPFGGTKMSGLGREFGTEAINAFTEPKAVVMRLAGDY</sequence>
<dbReference type="PROSITE" id="PS00687">
    <property type="entry name" value="ALDEHYDE_DEHYDR_GLU"/>
    <property type="match status" value="1"/>
</dbReference>
<dbReference type="AlphaFoldDB" id="A0A3S4DRT0"/>